<dbReference type="FunFam" id="1.10.238.10:FF:000001">
    <property type="entry name" value="Calmodulin 1"/>
    <property type="match status" value="1"/>
</dbReference>
<dbReference type="GO" id="GO:0005509">
    <property type="term" value="F:calcium ion binding"/>
    <property type="evidence" value="ECO:0007669"/>
    <property type="project" value="InterPro"/>
</dbReference>
<feature type="domain" description="EF-hand" evidence="4">
    <location>
        <begin position="120"/>
        <end position="148"/>
    </location>
</feature>
<dbReference type="InterPro" id="IPR011992">
    <property type="entry name" value="EF-hand-dom_pair"/>
</dbReference>
<feature type="domain" description="EF-hand" evidence="4">
    <location>
        <begin position="3"/>
        <end position="31"/>
    </location>
</feature>
<dbReference type="InterPro" id="IPR039647">
    <property type="entry name" value="EF_hand_pair_protein_CML-like"/>
</dbReference>
<evidence type="ECO:0000259" key="4">
    <source>
        <dbReference type="SMART" id="SM00054"/>
    </source>
</evidence>
<dbReference type="EMBL" id="OV696699">
    <property type="protein sequence ID" value="CAH1244824.1"/>
    <property type="molecule type" value="Genomic_DNA"/>
</dbReference>
<dbReference type="Pfam" id="PF13499">
    <property type="entry name" value="EF-hand_7"/>
    <property type="match status" value="2"/>
</dbReference>
<feature type="domain" description="EF-hand" evidence="4">
    <location>
        <begin position="83"/>
        <end position="111"/>
    </location>
</feature>
<protein>
    <submittedName>
        <fullName evidence="5">TNNC2 protein</fullName>
    </submittedName>
</protein>
<dbReference type="InterPro" id="IPR018247">
    <property type="entry name" value="EF_Hand_1_Ca_BS"/>
</dbReference>
<reference evidence="5" key="1">
    <citation type="submission" date="2022-01" db="EMBL/GenBank/DDBJ databases">
        <authorList>
            <person name="Braso-Vives M."/>
        </authorList>
    </citation>
    <scope>NUCLEOTIDE SEQUENCE</scope>
</reference>
<dbReference type="PROSITE" id="PS00018">
    <property type="entry name" value="EF_HAND_1"/>
    <property type="match status" value="4"/>
</dbReference>
<proteinExistence type="predicted"/>
<keyword evidence="2" id="KW-0677">Repeat</keyword>
<dbReference type="CDD" id="cd15898">
    <property type="entry name" value="EFh_PI-PLC"/>
    <property type="match status" value="1"/>
</dbReference>
<dbReference type="OrthoDB" id="26525at2759"/>
<sequence>MADIKAMFDKHDVNKDGTISSSELKAVVKEFGLPPCEHLVEQIIKDCDTNGNGTLELDEFNVVIQVLQQVKAAMADPATMEAEMKQMFQEFDKNGDGFLTKEEMQTALTKVHSINMTGDACEKILNVADKNKDGKLDYNEFVNMILQK</sequence>
<accession>A0A8J9YZL8</accession>
<dbReference type="Proteomes" id="UP000838412">
    <property type="component" value="Chromosome 14"/>
</dbReference>
<dbReference type="AlphaFoldDB" id="A0A8J9YZL8"/>
<evidence type="ECO:0000313" key="5">
    <source>
        <dbReference type="EMBL" id="CAH1244824.1"/>
    </source>
</evidence>
<evidence type="ECO:0000256" key="3">
    <source>
        <dbReference type="ARBA" id="ARBA00022837"/>
    </source>
</evidence>
<dbReference type="SMART" id="SM00054">
    <property type="entry name" value="EFh"/>
    <property type="match status" value="4"/>
</dbReference>
<name>A0A8J9YZL8_BRALA</name>
<keyword evidence="6" id="KW-1185">Reference proteome</keyword>
<evidence type="ECO:0000256" key="2">
    <source>
        <dbReference type="ARBA" id="ARBA00022737"/>
    </source>
</evidence>
<keyword evidence="1" id="KW-0479">Metal-binding</keyword>
<keyword evidence="3" id="KW-0106">Calcium</keyword>
<gene>
    <name evidence="5" type="primary">TNNC2</name>
    <name evidence="5" type="ORF">BLAG_LOCUS7367</name>
</gene>
<dbReference type="SUPFAM" id="SSF47473">
    <property type="entry name" value="EF-hand"/>
    <property type="match status" value="1"/>
</dbReference>
<feature type="domain" description="EF-hand" evidence="4">
    <location>
        <begin position="39"/>
        <end position="67"/>
    </location>
</feature>
<organism evidence="5 6">
    <name type="scientific">Branchiostoma lanceolatum</name>
    <name type="common">Common lancelet</name>
    <name type="synonym">Amphioxus lanceolatum</name>
    <dbReference type="NCBI Taxonomy" id="7740"/>
    <lineage>
        <taxon>Eukaryota</taxon>
        <taxon>Metazoa</taxon>
        <taxon>Chordata</taxon>
        <taxon>Cephalochordata</taxon>
        <taxon>Leptocardii</taxon>
        <taxon>Amphioxiformes</taxon>
        <taxon>Branchiostomatidae</taxon>
        <taxon>Branchiostoma</taxon>
    </lineage>
</organism>
<dbReference type="PANTHER" id="PTHR10891">
    <property type="entry name" value="EF-HAND CALCIUM-BINDING DOMAIN CONTAINING PROTEIN"/>
    <property type="match status" value="1"/>
</dbReference>
<dbReference type="InterPro" id="IPR002048">
    <property type="entry name" value="EF_hand_dom"/>
</dbReference>
<evidence type="ECO:0000256" key="1">
    <source>
        <dbReference type="ARBA" id="ARBA00022723"/>
    </source>
</evidence>
<evidence type="ECO:0000313" key="6">
    <source>
        <dbReference type="Proteomes" id="UP000838412"/>
    </source>
</evidence>
<dbReference type="Gene3D" id="1.10.238.10">
    <property type="entry name" value="EF-hand"/>
    <property type="match status" value="2"/>
</dbReference>